<dbReference type="InParanoid" id="A0A151Z9Y9"/>
<gene>
    <name evidence="2" type="ORF">DLAC_09395</name>
</gene>
<proteinExistence type="predicted"/>
<dbReference type="GO" id="GO:0005764">
    <property type="term" value="C:lysosome"/>
    <property type="evidence" value="ECO:0007669"/>
    <property type="project" value="TreeGrafter"/>
</dbReference>
<name>A0A151Z9Y9_TIELA</name>
<dbReference type="EMBL" id="LODT01000037">
    <property type="protein sequence ID" value="KYQ90757.1"/>
    <property type="molecule type" value="Genomic_DNA"/>
</dbReference>
<keyword evidence="1" id="KW-0732">Signal</keyword>
<comment type="caution">
    <text evidence="2">The sequence shown here is derived from an EMBL/GenBank/DDBJ whole genome shotgun (WGS) entry which is preliminary data.</text>
</comment>
<dbReference type="GO" id="GO:0005576">
    <property type="term" value="C:extracellular region"/>
    <property type="evidence" value="ECO:0007669"/>
    <property type="project" value="InterPro"/>
</dbReference>
<dbReference type="Proteomes" id="UP000076078">
    <property type="component" value="Unassembled WGS sequence"/>
</dbReference>
<keyword evidence="3" id="KW-1185">Reference proteome</keyword>
<protein>
    <submittedName>
        <fullName evidence="2">Uncharacterized protein</fullName>
    </submittedName>
</protein>
<feature type="signal peptide" evidence="1">
    <location>
        <begin position="1"/>
        <end position="21"/>
    </location>
</feature>
<sequence length="182" mass="20181">MKYLVVLLVILVTLLSSGVHGQLSCCATSQWQGSSLSSTTNGPVFRNYYYDGQTRTTRLDIISEYINQTTFSFYPNITQTGIEWVYDAFTGECYQTGPDYWNSWCFGDDFGTPFVNADFGVYIFANPSNGLTVYADMTYCTPVLMDWTYSGVSSTFVNVLPEITDFSVFDMPAACSSGSSSS</sequence>
<dbReference type="InterPro" id="IPR001299">
    <property type="entry name" value="Ependymin"/>
</dbReference>
<evidence type="ECO:0000313" key="2">
    <source>
        <dbReference type="EMBL" id="KYQ90757.1"/>
    </source>
</evidence>
<accession>A0A151Z9Y9</accession>
<dbReference type="AlphaFoldDB" id="A0A151Z9Y9"/>
<feature type="chain" id="PRO_5007593052" evidence="1">
    <location>
        <begin position="22"/>
        <end position="182"/>
    </location>
</feature>
<dbReference type="OMA" id="CYQTGPD"/>
<dbReference type="PANTHER" id="PTHR10697">
    <property type="entry name" value="MAMMALIAN EPENDYMIN-RELATED PROTEIN 1"/>
    <property type="match status" value="1"/>
</dbReference>
<dbReference type="PANTHER" id="PTHR10697:SF1">
    <property type="entry name" value="MAMMALIAN EPENDYMIN-RELATED PROTEIN 1"/>
    <property type="match status" value="1"/>
</dbReference>
<dbReference type="GO" id="GO:0005509">
    <property type="term" value="F:calcium ion binding"/>
    <property type="evidence" value="ECO:0007669"/>
    <property type="project" value="InterPro"/>
</dbReference>
<dbReference type="FunCoup" id="A0A151Z9Y9">
    <property type="interactions" value="549"/>
</dbReference>
<reference evidence="2 3" key="1">
    <citation type="submission" date="2015-12" db="EMBL/GenBank/DDBJ databases">
        <title>Dictyostelia acquired genes for synthesis and detection of signals that induce cell-type specialization by lateral gene transfer from prokaryotes.</title>
        <authorList>
            <person name="Gloeckner G."/>
            <person name="Schaap P."/>
        </authorList>
    </citation>
    <scope>NUCLEOTIDE SEQUENCE [LARGE SCALE GENOMIC DNA]</scope>
    <source>
        <strain evidence="2 3">TK</strain>
    </source>
</reference>
<evidence type="ECO:0000256" key="1">
    <source>
        <dbReference type="SAM" id="SignalP"/>
    </source>
</evidence>
<organism evidence="2 3">
    <name type="scientific">Tieghemostelium lacteum</name>
    <name type="common">Slime mold</name>
    <name type="synonym">Dictyostelium lacteum</name>
    <dbReference type="NCBI Taxonomy" id="361077"/>
    <lineage>
        <taxon>Eukaryota</taxon>
        <taxon>Amoebozoa</taxon>
        <taxon>Evosea</taxon>
        <taxon>Eumycetozoa</taxon>
        <taxon>Dictyostelia</taxon>
        <taxon>Dictyosteliales</taxon>
        <taxon>Raperosteliaceae</taxon>
        <taxon>Tieghemostelium</taxon>
    </lineage>
</organism>
<dbReference type="GO" id="GO:0007160">
    <property type="term" value="P:cell-matrix adhesion"/>
    <property type="evidence" value="ECO:0007669"/>
    <property type="project" value="InterPro"/>
</dbReference>
<dbReference type="OrthoDB" id="19081at2759"/>
<evidence type="ECO:0000313" key="3">
    <source>
        <dbReference type="Proteomes" id="UP000076078"/>
    </source>
</evidence>